<dbReference type="EMBL" id="NEDP02000453">
    <property type="protein sequence ID" value="OWF55900.1"/>
    <property type="molecule type" value="Genomic_DNA"/>
</dbReference>
<evidence type="ECO:0000313" key="1">
    <source>
        <dbReference type="EMBL" id="OWF55900.1"/>
    </source>
</evidence>
<dbReference type="Gene3D" id="3.90.550.10">
    <property type="entry name" value="Spore Coat Polysaccharide Biosynthesis Protein SpsA, Chain A"/>
    <property type="match status" value="1"/>
</dbReference>
<gene>
    <name evidence="1" type="ORF">KP79_PYT00167</name>
</gene>
<dbReference type="Proteomes" id="UP000242188">
    <property type="component" value="Unassembled WGS sequence"/>
</dbReference>
<comment type="caution">
    <text evidence="1">The sequence shown here is derived from an EMBL/GenBank/DDBJ whole genome shotgun (WGS) entry which is preliminary data.</text>
</comment>
<reference evidence="1 2" key="1">
    <citation type="journal article" date="2017" name="Nat. Ecol. Evol.">
        <title>Scallop genome provides insights into evolution of bilaterian karyotype and development.</title>
        <authorList>
            <person name="Wang S."/>
            <person name="Zhang J."/>
            <person name="Jiao W."/>
            <person name="Li J."/>
            <person name="Xun X."/>
            <person name="Sun Y."/>
            <person name="Guo X."/>
            <person name="Huan P."/>
            <person name="Dong B."/>
            <person name="Zhang L."/>
            <person name="Hu X."/>
            <person name="Sun X."/>
            <person name="Wang J."/>
            <person name="Zhao C."/>
            <person name="Wang Y."/>
            <person name="Wang D."/>
            <person name="Huang X."/>
            <person name="Wang R."/>
            <person name="Lv J."/>
            <person name="Li Y."/>
            <person name="Zhang Z."/>
            <person name="Liu B."/>
            <person name="Lu W."/>
            <person name="Hui Y."/>
            <person name="Liang J."/>
            <person name="Zhou Z."/>
            <person name="Hou R."/>
            <person name="Li X."/>
            <person name="Liu Y."/>
            <person name="Li H."/>
            <person name="Ning X."/>
            <person name="Lin Y."/>
            <person name="Zhao L."/>
            <person name="Xing Q."/>
            <person name="Dou J."/>
            <person name="Li Y."/>
            <person name="Mao J."/>
            <person name="Guo H."/>
            <person name="Dou H."/>
            <person name="Li T."/>
            <person name="Mu C."/>
            <person name="Jiang W."/>
            <person name="Fu Q."/>
            <person name="Fu X."/>
            <person name="Miao Y."/>
            <person name="Liu J."/>
            <person name="Yu Q."/>
            <person name="Li R."/>
            <person name="Liao H."/>
            <person name="Li X."/>
            <person name="Kong Y."/>
            <person name="Jiang Z."/>
            <person name="Chourrout D."/>
            <person name="Li R."/>
            <person name="Bao Z."/>
        </authorList>
    </citation>
    <scope>NUCLEOTIDE SEQUENCE [LARGE SCALE GENOMIC DNA]</scope>
    <source>
        <strain evidence="1 2">PY_sf001</strain>
    </source>
</reference>
<accession>A0A210R4D2</accession>
<sequence>MGFEKRNDPEIKRYMRYEKRIKFDDMQWNTPFDLDLRVIVITYNHAISVLRLLESLNEADYLGDKVAIDVWIDRSKDGVIHEETYVTTTKFKFKHGAISVYNQTMPVGNIGQWMKTWIPSPENNEIAVILEDDLTVSKYFYKWLKNVHAKYDSLPYINGYSLQGNSIKHGGTPGQLRAPEENIVFVYPVLGTSGFSPNQKRWIKYIHWYERTTKTPAFLPIVPGILPTKKYKQSIKQGTTEHFWSIWHIYHAWRFKERTLYPNLPGNVGLTVKWSETGKLGKFNNSGLLLKTWNPKFENLPDEPIHLNVNGKVCPRYQYL</sequence>
<dbReference type="InterPro" id="IPR029044">
    <property type="entry name" value="Nucleotide-diphossugar_trans"/>
</dbReference>
<dbReference type="OrthoDB" id="2020070at2759"/>
<proteinExistence type="predicted"/>
<evidence type="ECO:0008006" key="3">
    <source>
        <dbReference type="Google" id="ProtNLM"/>
    </source>
</evidence>
<name>A0A210R4D2_MIZYE</name>
<dbReference type="PANTHER" id="PTHR33604:SF3">
    <property type="entry name" value="OSJNBA0004B13.7 PROTEIN"/>
    <property type="match status" value="1"/>
</dbReference>
<dbReference type="PANTHER" id="PTHR33604">
    <property type="entry name" value="OSJNBA0004B13.7 PROTEIN"/>
    <property type="match status" value="1"/>
</dbReference>
<organism evidence="1 2">
    <name type="scientific">Mizuhopecten yessoensis</name>
    <name type="common">Japanese scallop</name>
    <name type="synonym">Patinopecten yessoensis</name>
    <dbReference type="NCBI Taxonomy" id="6573"/>
    <lineage>
        <taxon>Eukaryota</taxon>
        <taxon>Metazoa</taxon>
        <taxon>Spiralia</taxon>
        <taxon>Lophotrochozoa</taxon>
        <taxon>Mollusca</taxon>
        <taxon>Bivalvia</taxon>
        <taxon>Autobranchia</taxon>
        <taxon>Pteriomorphia</taxon>
        <taxon>Pectinida</taxon>
        <taxon>Pectinoidea</taxon>
        <taxon>Pectinidae</taxon>
        <taxon>Mizuhopecten</taxon>
    </lineage>
</organism>
<evidence type="ECO:0000313" key="2">
    <source>
        <dbReference type="Proteomes" id="UP000242188"/>
    </source>
</evidence>
<protein>
    <recommendedName>
        <fullName evidence="3">Glycosyltransferase 2-like domain-containing protein</fullName>
    </recommendedName>
</protein>
<dbReference type="AlphaFoldDB" id="A0A210R4D2"/>
<dbReference type="SUPFAM" id="SSF53448">
    <property type="entry name" value="Nucleotide-diphospho-sugar transferases"/>
    <property type="match status" value="1"/>
</dbReference>
<keyword evidence="2" id="KW-1185">Reference proteome</keyword>